<evidence type="ECO:0000256" key="7">
    <source>
        <dbReference type="ARBA" id="ARBA00022982"/>
    </source>
</evidence>
<keyword evidence="10 12" id="KW-0472">Membrane</keyword>
<dbReference type="EMBL" id="CP089275">
    <property type="protein sequence ID" value="USP75177.1"/>
    <property type="molecule type" value="Genomic_DNA"/>
</dbReference>
<evidence type="ECO:0000256" key="4">
    <source>
        <dbReference type="ARBA" id="ARBA00022660"/>
    </source>
</evidence>
<keyword evidence="3" id="KW-0813">Transport</keyword>
<evidence type="ECO:0000256" key="12">
    <source>
        <dbReference type="SAM" id="Phobius"/>
    </source>
</evidence>
<sequence>MSGSSRISFNRLQLTIDYSAVLRSNTTMLFTVFGAAFGLQLYVARTRGRKLMGDNRAFDTTSDKIWDSVNRGRQWKDIKHRYMEAAEDDE</sequence>
<dbReference type="VEuPathDB" id="FungiDB:yc1106_02451"/>
<evidence type="ECO:0000256" key="10">
    <source>
        <dbReference type="ARBA" id="ARBA00023136"/>
    </source>
</evidence>
<dbReference type="OrthoDB" id="44067at2759"/>
<evidence type="ECO:0000256" key="9">
    <source>
        <dbReference type="ARBA" id="ARBA00023128"/>
    </source>
</evidence>
<dbReference type="GO" id="GO:0006122">
    <property type="term" value="P:mitochondrial electron transport, ubiquinol to cytochrome c"/>
    <property type="evidence" value="ECO:0007669"/>
    <property type="project" value="InterPro"/>
</dbReference>
<proteinExistence type="inferred from homology"/>
<comment type="subcellular location">
    <subcellularLocation>
        <location evidence="1">Mitochondrion inner membrane</location>
        <topology evidence="1">Single-pass membrane protein</topology>
    </subcellularLocation>
</comment>
<dbReference type="SUPFAM" id="SSF81514">
    <property type="entry name" value="Subunit X (non-heme 7 kDa protein) of cytochrome bc1 complex (Ubiquinol-cytochrome c reductase)"/>
    <property type="match status" value="1"/>
</dbReference>
<dbReference type="Gene3D" id="1.20.5.260">
    <property type="entry name" value="Cytochrome b-c1 complex subunit 9"/>
    <property type="match status" value="1"/>
</dbReference>
<gene>
    <name evidence="13" type="ORF">yc1106_02451</name>
</gene>
<keyword evidence="8 12" id="KW-1133">Transmembrane helix</keyword>
<evidence type="ECO:0000256" key="2">
    <source>
        <dbReference type="ARBA" id="ARBA00007856"/>
    </source>
</evidence>
<evidence type="ECO:0000256" key="3">
    <source>
        <dbReference type="ARBA" id="ARBA00022448"/>
    </source>
</evidence>
<evidence type="ECO:0000256" key="8">
    <source>
        <dbReference type="ARBA" id="ARBA00022989"/>
    </source>
</evidence>
<evidence type="ECO:0000256" key="5">
    <source>
        <dbReference type="ARBA" id="ARBA00022692"/>
    </source>
</evidence>
<dbReference type="GO" id="GO:0005743">
    <property type="term" value="C:mitochondrial inner membrane"/>
    <property type="evidence" value="ECO:0007669"/>
    <property type="project" value="UniProtKB-SubCell"/>
</dbReference>
<evidence type="ECO:0000313" key="14">
    <source>
        <dbReference type="Proteomes" id="UP001056012"/>
    </source>
</evidence>
<accession>A0A9Q8Z2U7</accession>
<dbReference type="InterPro" id="IPR008027">
    <property type="entry name" value="QCR9"/>
</dbReference>
<dbReference type="InterPro" id="IPR036656">
    <property type="entry name" value="QCR9_sf"/>
</dbReference>
<keyword evidence="14" id="KW-1185">Reference proteome</keyword>
<reference evidence="13" key="1">
    <citation type="submission" date="2021-12" db="EMBL/GenBank/DDBJ databases">
        <title>Curvularia clavata genome.</title>
        <authorList>
            <person name="Cao Y."/>
        </authorList>
    </citation>
    <scope>NUCLEOTIDE SEQUENCE</scope>
    <source>
        <strain evidence="13">Yc1106</strain>
    </source>
</reference>
<comment type="similarity">
    <text evidence="2">Belongs to the UQCR10/QCR9 family.</text>
</comment>
<keyword evidence="6" id="KW-0999">Mitochondrion inner membrane</keyword>
<name>A0A9Q8Z2U7_CURCL</name>
<dbReference type="Pfam" id="PF05365">
    <property type="entry name" value="UCR_UQCRX_QCR9"/>
    <property type="match status" value="1"/>
</dbReference>
<keyword evidence="5 12" id="KW-0812">Transmembrane</keyword>
<evidence type="ECO:0000256" key="6">
    <source>
        <dbReference type="ARBA" id="ARBA00022792"/>
    </source>
</evidence>
<protein>
    <recommendedName>
        <fullName evidence="11">Complex III subunit 9</fullName>
    </recommendedName>
</protein>
<dbReference type="GO" id="GO:0045275">
    <property type="term" value="C:respiratory chain complex III"/>
    <property type="evidence" value="ECO:0007669"/>
    <property type="project" value="InterPro"/>
</dbReference>
<organism evidence="13 14">
    <name type="scientific">Curvularia clavata</name>
    <dbReference type="NCBI Taxonomy" id="95742"/>
    <lineage>
        <taxon>Eukaryota</taxon>
        <taxon>Fungi</taxon>
        <taxon>Dikarya</taxon>
        <taxon>Ascomycota</taxon>
        <taxon>Pezizomycotina</taxon>
        <taxon>Dothideomycetes</taxon>
        <taxon>Pleosporomycetidae</taxon>
        <taxon>Pleosporales</taxon>
        <taxon>Pleosporineae</taxon>
        <taxon>Pleosporaceae</taxon>
        <taxon>Curvularia</taxon>
    </lineage>
</organism>
<evidence type="ECO:0000256" key="1">
    <source>
        <dbReference type="ARBA" id="ARBA00004434"/>
    </source>
</evidence>
<dbReference type="AlphaFoldDB" id="A0A9Q8Z2U7"/>
<evidence type="ECO:0000256" key="11">
    <source>
        <dbReference type="ARBA" id="ARBA00044247"/>
    </source>
</evidence>
<feature type="transmembrane region" description="Helical" evidence="12">
    <location>
        <begin position="20"/>
        <end position="43"/>
    </location>
</feature>
<dbReference type="Proteomes" id="UP001056012">
    <property type="component" value="Chromosome 2"/>
</dbReference>
<keyword evidence="4" id="KW-0679">Respiratory chain</keyword>
<evidence type="ECO:0000313" key="13">
    <source>
        <dbReference type="EMBL" id="USP75177.1"/>
    </source>
</evidence>
<keyword evidence="7" id="KW-0249">Electron transport</keyword>
<keyword evidence="9" id="KW-0496">Mitochondrion</keyword>